<evidence type="ECO:0000313" key="1">
    <source>
        <dbReference type="EMBL" id="RVW54070.1"/>
    </source>
</evidence>
<dbReference type="AlphaFoldDB" id="A0A438F226"/>
<reference evidence="1 2" key="1">
    <citation type="journal article" date="2018" name="PLoS Genet.">
        <title>Population sequencing reveals clonal diversity and ancestral inbreeding in the grapevine cultivar Chardonnay.</title>
        <authorList>
            <person name="Roach M.J."/>
            <person name="Johnson D.L."/>
            <person name="Bohlmann J."/>
            <person name="van Vuuren H.J."/>
            <person name="Jones S.J."/>
            <person name="Pretorius I.S."/>
            <person name="Schmidt S.A."/>
            <person name="Borneman A.R."/>
        </authorList>
    </citation>
    <scope>NUCLEOTIDE SEQUENCE [LARGE SCALE GENOMIC DNA]</scope>
    <source>
        <strain evidence="2">cv. Chardonnay</strain>
        <tissue evidence="1">Leaf</tissue>
    </source>
</reference>
<organism evidence="1 2">
    <name type="scientific">Vitis vinifera</name>
    <name type="common">Grape</name>
    <dbReference type="NCBI Taxonomy" id="29760"/>
    <lineage>
        <taxon>Eukaryota</taxon>
        <taxon>Viridiplantae</taxon>
        <taxon>Streptophyta</taxon>
        <taxon>Embryophyta</taxon>
        <taxon>Tracheophyta</taxon>
        <taxon>Spermatophyta</taxon>
        <taxon>Magnoliopsida</taxon>
        <taxon>eudicotyledons</taxon>
        <taxon>Gunneridae</taxon>
        <taxon>Pentapetalae</taxon>
        <taxon>rosids</taxon>
        <taxon>Vitales</taxon>
        <taxon>Vitaceae</taxon>
        <taxon>Viteae</taxon>
        <taxon>Vitis</taxon>
    </lineage>
</organism>
<proteinExistence type="predicted"/>
<gene>
    <name evidence="1" type="ORF">CK203_080399</name>
</gene>
<comment type="caution">
    <text evidence="1">The sequence shown here is derived from an EMBL/GenBank/DDBJ whole genome shotgun (WGS) entry which is preliminary data.</text>
</comment>
<protein>
    <submittedName>
        <fullName evidence="1">Uncharacterized protein</fullName>
    </submittedName>
</protein>
<dbReference type="EMBL" id="QGNW01001134">
    <property type="protein sequence ID" value="RVW54070.1"/>
    <property type="molecule type" value="Genomic_DNA"/>
</dbReference>
<dbReference type="Proteomes" id="UP000288805">
    <property type="component" value="Unassembled WGS sequence"/>
</dbReference>
<evidence type="ECO:0000313" key="2">
    <source>
        <dbReference type="Proteomes" id="UP000288805"/>
    </source>
</evidence>
<sequence length="78" mass="9095">MSQNSQKLNRSQKRIFQKLERIVSGVSENQATVVKTTEPKEEQEEPKRVLKTIITENVGGLACRSRGLRWVRMERFHV</sequence>
<accession>A0A438F226</accession>
<name>A0A438F226_VITVI</name>